<name>A0A0T5VL49_9SPHI</name>
<evidence type="ECO:0000313" key="1">
    <source>
        <dbReference type="EMBL" id="KRT13941.1"/>
    </source>
</evidence>
<dbReference type="OrthoDB" id="762219at2"/>
<proteinExistence type="predicted"/>
<keyword evidence="2" id="KW-1185">Reference proteome</keyword>
<reference evidence="1 2" key="1">
    <citation type="submission" date="2015-11" db="EMBL/GenBank/DDBJ databases">
        <title>Sequence of Pedobacter ginsenosidimutans.</title>
        <authorList>
            <person name="Carson E."/>
            <person name="Keyser V."/>
            <person name="Newman J."/>
            <person name="Miller J."/>
        </authorList>
    </citation>
    <scope>NUCLEOTIDE SEQUENCE [LARGE SCALE GENOMIC DNA]</scope>
    <source>
        <strain evidence="1 2">KACC 14530</strain>
    </source>
</reference>
<comment type="caution">
    <text evidence="1">The sequence shown here is derived from an EMBL/GenBank/DDBJ whole genome shotgun (WGS) entry which is preliminary data.</text>
</comment>
<accession>A0A0T5VL49</accession>
<dbReference type="EMBL" id="LMZQ01000028">
    <property type="protein sequence ID" value="KRT13941.1"/>
    <property type="molecule type" value="Genomic_DNA"/>
</dbReference>
<dbReference type="RefSeq" id="WP_157258191.1">
    <property type="nucleotide sequence ID" value="NZ_LMZQ01000028.1"/>
</dbReference>
<evidence type="ECO:0000313" key="2">
    <source>
        <dbReference type="Proteomes" id="UP000051950"/>
    </source>
</evidence>
<sequence>MKYLLFIFIILQSSVTFGQKTPKLPMFISNCVVNGTKGEAYERTKKNFAHFFAIALSFDAAGKIDTLYFSSKLNPETKKIYALDSSLLKRIKTYNFNFKEYASKLVLFSYYCYNSTDDSIDYENGFLNSVGNLIPEAVYEKPLIVLKPIVDASLPSSHGRIK</sequence>
<protein>
    <submittedName>
        <fullName evidence="1">Uncharacterized protein</fullName>
    </submittedName>
</protein>
<dbReference type="AlphaFoldDB" id="A0A0T5VL49"/>
<organism evidence="1 2">
    <name type="scientific">Pedobacter ginsenosidimutans</name>
    <dbReference type="NCBI Taxonomy" id="687842"/>
    <lineage>
        <taxon>Bacteria</taxon>
        <taxon>Pseudomonadati</taxon>
        <taxon>Bacteroidota</taxon>
        <taxon>Sphingobacteriia</taxon>
        <taxon>Sphingobacteriales</taxon>
        <taxon>Sphingobacteriaceae</taxon>
        <taxon>Pedobacter</taxon>
    </lineage>
</organism>
<gene>
    <name evidence="1" type="ORF">ASU31_22040</name>
</gene>
<dbReference type="Proteomes" id="UP000051950">
    <property type="component" value="Unassembled WGS sequence"/>
</dbReference>